<dbReference type="SMART" id="SM00387">
    <property type="entry name" value="HATPase_c"/>
    <property type="match status" value="1"/>
</dbReference>
<reference evidence="7" key="1">
    <citation type="submission" date="2020-10" db="EMBL/GenBank/DDBJ databases">
        <title>Connecting structure to function with the recovery of over 1000 high-quality activated sludge metagenome-assembled genomes encoding full-length rRNA genes using long-read sequencing.</title>
        <authorList>
            <person name="Singleton C.M."/>
            <person name="Petriglieri F."/>
            <person name="Kristensen J.M."/>
            <person name="Kirkegaard R.H."/>
            <person name="Michaelsen T.Y."/>
            <person name="Andersen M.H."/>
            <person name="Karst S.M."/>
            <person name="Dueholm M.S."/>
            <person name="Nielsen P.H."/>
            <person name="Albertsen M."/>
        </authorList>
    </citation>
    <scope>NUCLEOTIDE SEQUENCE</scope>
    <source>
        <strain evidence="7">Bjer_18-Q3-R1-45_BAT3C.347</strain>
    </source>
</reference>
<dbReference type="SUPFAM" id="SSF47384">
    <property type="entry name" value="Homodimeric domain of signal transducing histidine kinase"/>
    <property type="match status" value="1"/>
</dbReference>
<dbReference type="GO" id="GO:0000156">
    <property type="term" value="F:phosphorelay response regulator activity"/>
    <property type="evidence" value="ECO:0007669"/>
    <property type="project" value="TreeGrafter"/>
</dbReference>
<evidence type="ECO:0000256" key="1">
    <source>
        <dbReference type="ARBA" id="ARBA00000085"/>
    </source>
</evidence>
<protein>
    <recommendedName>
        <fullName evidence="2">histidine kinase</fullName>
        <ecNumber evidence="2">2.7.13.3</ecNumber>
    </recommendedName>
</protein>
<dbReference type="Gene3D" id="3.30.565.10">
    <property type="entry name" value="Histidine kinase-like ATPase, C-terminal domain"/>
    <property type="match status" value="1"/>
</dbReference>
<dbReference type="InterPro" id="IPR003594">
    <property type="entry name" value="HATPase_dom"/>
</dbReference>
<dbReference type="PANTHER" id="PTHR42878:SF15">
    <property type="entry name" value="BACTERIOPHYTOCHROME"/>
    <property type="match status" value="1"/>
</dbReference>
<dbReference type="Pfam" id="PF00512">
    <property type="entry name" value="HisKA"/>
    <property type="match status" value="1"/>
</dbReference>
<comment type="catalytic activity">
    <reaction evidence="1">
        <text>ATP + protein L-histidine = ADP + protein N-phospho-L-histidine.</text>
        <dbReference type="EC" id="2.7.13.3"/>
    </reaction>
</comment>
<feature type="domain" description="Histidine kinase" evidence="6">
    <location>
        <begin position="44"/>
        <end position="262"/>
    </location>
</feature>
<evidence type="ECO:0000313" key="7">
    <source>
        <dbReference type="EMBL" id="MBK6973785.1"/>
    </source>
</evidence>
<dbReference type="Gene3D" id="1.10.287.130">
    <property type="match status" value="1"/>
</dbReference>
<dbReference type="SUPFAM" id="SSF55874">
    <property type="entry name" value="ATPase domain of HSP90 chaperone/DNA topoisomerase II/histidine kinase"/>
    <property type="match status" value="1"/>
</dbReference>
<proteinExistence type="predicted"/>
<dbReference type="InterPro" id="IPR036890">
    <property type="entry name" value="HATPase_C_sf"/>
</dbReference>
<dbReference type="GO" id="GO:0000155">
    <property type="term" value="F:phosphorelay sensor kinase activity"/>
    <property type="evidence" value="ECO:0007669"/>
    <property type="project" value="InterPro"/>
</dbReference>
<dbReference type="PRINTS" id="PR00344">
    <property type="entry name" value="BCTRLSENSOR"/>
</dbReference>
<dbReference type="Proteomes" id="UP000807785">
    <property type="component" value="Unassembled WGS sequence"/>
</dbReference>
<dbReference type="InterPro" id="IPR050351">
    <property type="entry name" value="BphY/WalK/GraS-like"/>
</dbReference>
<organism evidence="7 8">
    <name type="scientific">Candidatus Methylophosphatis roskildensis</name>
    <dbReference type="NCBI Taxonomy" id="2899263"/>
    <lineage>
        <taxon>Bacteria</taxon>
        <taxon>Pseudomonadati</taxon>
        <taxon>Pseudomonadota</taxon>
        <taxon>Betaproteobacteria</taxon>
        <taxon>Nitrosomonadales</taxon>
        <taxon>Sterolibacteriaceae</taxon>
        <taxon>Candidatus Methylophosphatis</taxon>
    </lineage>
</organism>
<dbReference type="PANTHER" id="PTHR42878">
    <property type="entry name" value="TWO-COMPONENT HISTIDINE KINASE"/>
    <property type="match status" value="1"/>
</dbReference>
<dbReference type="GO" id="GO:0007234">
    <property type="term" value="P:osmosensory signaling via phosphorelay pathway"/>
    <property type="evidence" value="ECO:0007669"/>
    <property type="project" value="TreeGrafter"/>
</dbReference>
<dbReference type="PROSITE" id="PS50109">
    <property type="entry name" value="HIS_KIN"/>
    <property type="match status" value="1"/>
</dbReference>
<evidence type="ECO:0000256" key="4">
    <source>
        <dbReference type="ARBA" id="ARBA00022679"/>
    </source>
</evidence>
<keyword evidence="5" id="KW-0418">Kinase</keyword>
<dbReference type="CDD" id="cd00082">
    <property type="entry name" value="HisKA"/>
    <property type="match status" value="1"/>
</dbReference>
<dbReference type="InterPro" id="IPR004358">
    <property type="entry name" value="Sig_transdc_His_kin-like_C"/>
</dbReference>
<evidence type="ECO:0000313" key="8">
    <source>
        <dbReference type="Proteomes" id="UP000807785"/>
    </source>
</evidence>
<dbReference type="SMART" id="SM00388">
    <property type="entry name" value="HisKA"/>
    <property type="match status" value="1"/>
</dbReference>
<evidence type="ECO:0000256" key="5">
    <source>
        <dbReference type="ARBA" id="ARBA00022777"/>
    </source>
</evidence>
<dbReference type="InterPro" id="IPR003661">
    <property type="entry name" value="HisK_dim/P_dom"/>
</dbReference>
<comment type="caution">
    <text evidence="7">The sequence shown here is derived from an EMBL/GenBank/DDBJ whole genome shotgun (WGS) entry which is preliminary data.</text>
</comment>
<gene>
    <name evidence="7" type="ORF">IPH26_12850</name>
</gene>
<keyword evidence="3" id="KW-0597">Phosphoprotein</keyword>
<name>A0A9D7DZJ2_9PROT</name>
<dbReference type="GO" id="GO:0030295">
    <property type="term" value="F:protein kinase activator activity"/>
    <property type="evidence" value="ECO:0007669"/>
    <property type="project" value="TreeGrafter"/>
</dbReference>
<dbReference type="EMBL" id="JADJEV010000003">
    <property type="protein sequence ID" value="MBK6973785.1"/>
    <property type="molecule type" value="Genomic_DNA"/>
</dbReference>
<dbReference type="InterPro" id="IPR036097">
    <property type="entry name" value="HisK_dim/P_sf"/>
</dbReference>
<sequence length="269" mass="29274">MSEAISNPKPEVGAADAARLQAELASTRRQLADARRELDAFAYSVSHDLRGPLRALNGFSKLLHDEARGVLTADTADYLARIVGATHRLELLLEDLLILSRAGRATLQVQTIDLGAMAREVAASLAAAEPARRVDWQIADLRIQADPALLRSALVQLLGNAFKFTRTREQGLIELIAERSESDPSVTVQGFSIRDNGVGFDMSFADRLFAPFQRLHPASVYEGNGIGLALVQRIVRRHGGRAWLHSAPEQGTQAFVRLWEAEPPPGAAS</sequence>
<evidence type="ECO:0000256" key="2">
    <source>
        <dbReference type="ARBA" id="ARBA00012438"/>
    </source>
</evidence>
<evidence type="ECO:0000256" key="3">
    <source>
        <dbReference type="ARBA" id="ARBA00022553"/>
    </source>
</evidence>
<dbReference type="AlphaFoldDB" id="A0A9D7DZJ2"/>
<keyword evidence="4" id="KW-0808">Transferase</keyword>
<evidence type="ECO:0000259" key="6">
    <source>
        <dbReference type="PROSITE" id="PS50109"/>
    </source>
</evidence>
<accession>A0A9D7DZJ2</accession>
<dbReference type="Pfam" id="PF02518">
    <property type="entry name" value="HATPase_c"/>
    <property type="match status" value="1"/>
</dbReference>
<dbReference type="InterPro" id="IPR005467">
    <property type="entry name" value="His_kinase_dom"/>
</dbReference>
<dbReference type="EC" id="2.7.13.3" evidence="2"/>